<evidence type="ECO:0000259" key="2">
    <source>
        <dbReference type="PROSITE" id="PS51750"/>
    </source>
</evidence>
<evidence type="ECO:0000256" key="1">
    <source>
        <dbReference type="SAM" id="Coils"/>
    </source>
</evidence>
<dbReference type="EMBL" id="MN740025">
    <property type="protein sequence ID" value="QHT84745.1"/>
    <property type="molecule type" value="Genomic_DNA"/>
</dbReference>
<sequence length="438" mass="51532">MEEQSLSDIIINDKQYILGDYLFNNAPIYSKGCRSSRDIISKKQIEAKNYIYARHKDNKWVITDGKSFKFDKIFFIKSFVDKIPEFKNDENNNEISKAPSIITLKDEEKFTDNDGNIIEIETRGERAVDKIYFKVKDVSDGFDMKNLQNDLIKSHTSYENDKDYKYFICEKKDNLLKKTSKQTTTKKELFLTYEGILRVLFVSKCGRANTFIKWATEKLFIIQMGTNEQKIKLRDSLGVLPEVVKEVCKKSTSPISCIYLFSLGTVASLRKTFNINSINNIYNDNDIVIKYGRTEDLERRTTEHNNDYGKLENVELRLMMYSFVDSSYASDAETDIANYINNNNHFSKHKFEGRNELAIISKDKIDMIKKEYEKIRKIYAGSLKELLNEIERLKQENELNNLKHQINIQKLEHSLELQKEKYENEILKRDFEIYKLKK</sequence>
<protein>
    <recommendedName>
        <fullName evidence="2">Bro-N domain-containing protein</fullName>
    </recommendedName>
</protein>
<evidence type="ECO:0000313" key="3">
    <source>
        <dbReference type="EMBL" id="QHT84745.1"/>
    </source>
</evidence>
<dbReference type="InterPro" id="IPR003497">
    <property type="entry name" value="BRO_N_domain"/>
</dbReference>
<accession>A0A6C0HX92</accession>
<proteinExistence type="predicted"/>
<feature type="domain" description="Bro-N" evidence="2">
    <location>
        <begin position="115"/>
        <end position="228"/>
    </location>
</feature>
<keyword evidence="1" id="KW-0175">Coiled coil</keyword>
<organism evidence="3">
    <name type="scientific">viral metagenome</name>
    <dbReference type="NCBI Taxonomy" id="1070528"/>
    <lineage>
        <taxon>unclassified sequences</taxon>
        <taxon>metagenomes</taxon>
        <taxon>organismal metagenomes</taxon>
    </lineage>
</organism>
<dbReference type="PROSITE" id="PS51750">
    <property type="entry name" value="BRO_N"/>
    <property type="match status" value="1"/>
</dbReference>
<feature type="coiled-coil region" evidence="1">
    <location>
        <begin position="376"/>
        <end position="428"/>
    </location>
</feature>
<name>A0A6C0HX92_9ZZZZ</name>
<dbReference type="AlphaFoldDB" id="A0A6C0HX92"/>
<reference evidence="3" key="1">
    <citation type="journal article" date="2020" name="Nature">
        <title>Giant virus diversity and host interactions through global metagenomics.</title>
        <authorList>
            <person name="Schulz F."/>
            <person name="Roux S."/>
            <person name="Paez-Espino D."/>
            <person name="Jungbluth S."/>
            <person name="Walsh D.A."/>
            <person name="Denef V.J."/>
            <person name="McMahon K.D."/>
            <person name="Konstantinidis K.T."/>
            <person name="Eloe-Fadrosh E.A."/>
            <person name="Kyrpides N.C."/>
            <person name="Woyke T."/>
        </authorList>
    </citation>
    <scope>NUCLEOTIDE SEQUENCE</scope>
    <source>
        <strain evidence="3">GVMAG-M-3300023184-177</strain>
    </source>
</reference>